<gene>
    <name evidence="6" type="ORF">GO755_38175</name>
</gene>
<evidence type="ECO:0000256" key="3">
    <source>
        <dbReference type="ARBA" id="ARBA00023237"/>
    </source>
</evidence>
<reference evidence="6 7" key="1">
    <citation type="submission" date="2019-12" db="EMBL/GenBank/DDBJ databases">
        <title>Spirosoma sp. HMF4905 genome sequencing and assembly.</title>
        <authorList>
            <person name="Kang H."/>
            <person name="Cha I."/>
            <person name="Kim H."/>
            <person name="Joh K."/>
        </authorList>
    </citation>
    <scope>NUCLEOTIDE SEQUENCE [LARGE SCALE GENOMIC DNA]</scope>
    <source>
        <strain evidence="6 7">HMF4905</strain>
    </source>
</reference>
<accession>A0A7K1SQ11</accession>
<dbReference type="AlphaFoldDB" id="A0A7K1SQ11"/>
<evidence type="ECO:0000313" key="6">
    <source>
        <dbReference type="EMBL" id="MVM35904.1"/>
    </source>
</evidence>
<dbReference type="PANTHER" id="PTHR40980">
    <property type="entry name" value="PLUG DOMAIN-CONTAINING PROTEIN"/>
    <property type="match status" value="1"/>
</dbReference>
<dbReference type="InterPro" id="IPR036942">
    <property type="entry name" value="Beta-barrel_TonB_sf"/>
</dbReference>
<dbReference type="InterPro" id="IPR008969">
    <property type="entry name" value="CarboxyPept-like_regulatory"/>
</dbReference>
<name>A0A7K1SQ11_9BACT</name>
<dbReference type="PANTHER" id="PTHR40980:SF4">
    <property type="entry name" value="TONB-DEPENDENT RECEPTOR-LIKE BETA-BARREL DOMAIN-CONTAINING PROTEIN"/>
    <property type="match status" value="1"/>
</dbReference>
<dbReference type="Gene3D" id="2.170.130.10">
    <property type="entry name" value="TonB-dependent receptor, plug domain"/>
    <property type="match status" value="1"/>
</dbReference>
<keyword evidence="3" id="KW-0998">Cell outer membrane</keyword>
<dbReference type="GO" id="GO:0009279">
    <property type="term" value="C:cell outer membrane"/>
    <property type="evidence" value="ECO:0007669"/>
    <property type="project" value="UniProtKB-SubCell"/>
</dbReference>
<feature type="signal peptide" evidence="4">
    <location>
        <begin position="1"/>
        <end position="21"/>
    </location>
</feature>
<dbReference type="SUPFAM" id="SSF56935">
    <property type="entry name" value="Porins"/>
    <property type="match status" value="1"/>
</dbReference>
<comment type="subcellular location">
    <subcellularLocation>
        <location evidence="1">Cell outer membrane</location>
    </subcellularLocation>
</comment>
<dbReference type="Proteomes" id="UP000436006">
    <property type="component" value="Unassembled WGS sequence"/>
</dbReference>
<dbReference type="SUPFAM" id="SSF49464">
    <property type="entry name" value="Carboxypeptidase regulatory domain-like"/>
    <property type="match status" value="1"/>
</dbReference>
<evidence type="ECO:0000256" key="4">
    <source>
        <dbReference type="SAM" id="SignalP"/>
    </source>
</evidence>
<comment type="caution">
    <text evidence="6">The sequence shown here is derived from an EMBL/GenBank/DDBJ whole genome shotgun (WGS) entry which is preliminary data.</text>
</comment>
<evidence type="ECO:0000256" key="1">
    <source>
        <dbReference type="ARBA" id="ARBA00004442"/>
    </source>
</evidence>
<keyword evidence="7" id="KW-1185">Reference proteome</keyword>
<feature type="chain" id="PRO_5029896249" evidence="4">
    <location>
        <begin position="22"/>
        <end position="810"/>
    </location>
</feature>
<dbReference type="InterPro" id="IPR041700">
    <property type="entry name" value="OMP_b-brl_3"/>
</dbReference>
<protein>
    <submittedName>
        <fullName evidence="6">Outer membrane beta-barrel protein</fullName>
    </submittedName>
</protein>
<sequence length="810" mass="90621">MKTSHLFLALFITCLPTITIAQTTLSGSVLTTHNKPLPFASVALLNARDSSLVKGAISQETGFYTFENIRPGQYRLSASAVGYVPARSATVQVGTGSITLPDLTLRESTQTLGEVTVAAKKPMYEQQVDRLVVNVQNSITAAGGTALEVLERSPGITLNRQNNSLTMSGKGGVMVMMNGKLTRLPIATVVQMLEGMAANDIEKIELITTPPARYDAEGDAGIINIITKKNTNFGMNGNFSATLGYGWYARPAGTLNLNYRNQKLNIYGNASFLHSHFWQKQQYDRIVEQPNQTLVTNTETNRFPTISNYNAKIGFDYSLSPQTTLNGLVSGFDNTYAIDNADNLGVTFTNGVRTQQSSLLNTEANKWQNLLLNLNLRHVFSNKQEWSIDIDRLYYHNDDPNAYVSTKQDFTTGSQTNEQIRISKKTPVQTWVLKTDFIKPLTTKGRLETGLKATTTRLDNAVDLDRLMAEGWKVDSFYTQQYQLAENILAGYVSVNQPLDSKTTLQAGLRYEHTHTDIHRPDGQSLINRDYGNLFPSVFLSRKLSKNHIANLSYSRRITRPSYSDIAPFVSFIDLSTFSSGNPILRPTISDAVQGSYTYKESYVFSLKYSFDQNVIAGFQPHVDAATNRIQYYAENIDHQQTLSIAASLPWQVTRWWKSQTNLTGLWQNLTTVYQDSPVSRTIWNAQVNSSHTFTLPHKFTAELTGFYYSPTMFGLYRGRSFGQVTLGLQKPLPNDKGTLRLTMSDIFWTNIGRYNSTIPALNINTTLTFLSEPRVVRLTYTRSFGSKTVKAARNRATGSEEERTRVQSN</sequence>
<dbReference type="EMBL" id="WPIN01000028">
    <property type="protein sequence ID" value="MVM35904.1"/>
    <property type="molecule type" value="Genomic_DNA"/>
</dbReference>
<evidence type="ECO:0000313" key="7">
    <source>
        <dbReference type="Proteomes" id="UP000436006"/>
    </source>
</evidence>
<proteinExistence type="predicted"/>
<dbReference type="Pfam" id="PF14905">
    <property type="entry name" value="OMP_b-brl_3"/>
    <property type="match status" value="1"/>
</dbReference>
<feature type="domain" description="Outer membrane protein beta-barrel" evidence="5">
    <location>
        <begin position="381"/>
        <end position="781"/>
    </location>
</feature>
<dbReference type="InterPro" id="IPR037066">
    <property type="entry name" value="Plug_dom_sf"/>
</dbReference>
<evidence type="ECO:0000259" key="5">
    <source>
        <dbReference type="Pfam" id="PF14905"/>
    </source>
</evidence>
<keyword evidence="4" id="KW-0732">Signal</keyword>
<dbReference type="Gene3D" id="2.60.40.1120">
    <property type="entry name" value="Carboxypeptidase-like, regulatory domain"/>
    <property type="match status" value="1"/>
</dbReference>
<dbReference type="RefSeq" id="WP_157590702.1">
    <property type="nucleotide sequence ID" value="NZ_WPIN01000028.1"/>
</dbReference>
<evidence type="ECO:0000256" key="2">
    <source>
        <dbReference type="ARBA" id="ARBA00023136"/>
    </source>
</evidence>
<keyword evidence="2" id="KW-0472">Membrane</keyword>
<dbReference type="Gene3D" id="2.40.170.20">
    <property type="entry name" value="TonB-dependent receptor, beta-barrel domain"/>
    <property type="match status" value="1"/>
</dbReference>
<organism evidence="6 7">
    <name type="scientific">Spirosoma arboris</name>
    <dbReference type="NCBI Taxonomy" id="2682092"/>
    <lineage>
        <taxon>Bacteria</taxon>
        <taxon>Pseudomonadati</taxon>
        <taxon>Bacteroidota</taxon>
        <taxon>Cytophagia</taxon>
        <taxon>Cytophagales</taxon>
        <taxon>Cytophagaceae</taxon>
        <taxon>Spirosoma</taxon>
    </lineage>
</organism>
<dbReference type="Pfam" id="PF13620">
    <property type="entry name" value="CarboxypepD_reg"/>
    <property type="match status" value="1"/>
</dbReference>